<organism evidence="5 6">
    <name type="scientific">Lutispora saccharofermentans</name>
    <dbReference type="NCBI Taxonomy" id="3024236"/>
    <lineage>
        <taxon>Bacteria</taxon>
        <taxon>Bacillati</taxon>
        <taxon>Bacillota</taxon>
        <taxon>Clostridia</taxon>
        <taxon>Lutisporales</taxon>
        <taxon>Lutisporaceae</taxon>
        <taxon>Lutispora</taxon>
    </lineage>
</organism>
<keyword evidence="1" id="KW-0805">Transcription regulation</keyword>
<dbReference type="Proteomes" id="UP001651880">
    <property type="component" value="Unassembled WGS sequence"/>
</dbReference>
<keyword evidence="2" id="KW-0238">DNA-binding</keyword>
<gene>
    <name evidence="5" type="ORF">LJD61_05610</name>
</gene>
<evidence type="ECO:0000256" key="2">
    <source>
        <dbReference type="ARBA" id="ARBA00023125"/>
    </source>
</evidence>
<evidence type="ECO:0000313" key="6">
    <source>
        <dbReference type="Proteomes" id="UP001651880"/>
    </source>
</evidence>
<evidence type="ECO:0000256" key="1">
    <source>
        <dbReference type="ARBA" id="ARBA00023015"/>
    </source>
</evidence>
<dbReference type="RefSeq" id="WP_255226542.1">
    <property type="nucleotide sequence ID" value="NZ_JAJEKE010000003.1"/>
</dbReference>
<dbReference type="Gene3D" id="1.10.10.10">
    <property type="entry name" value="Winged helix-like DNA-binding domain superfamily/Winged helix DNA-binding domain"/>
    <property type="match status" value="1"/>
</dbReference>
<dbReference type="InterPro" id="IPR036390">
    <property type="entry name" value="WH_DNA-bd_sf"/>
</dbReference>
<accession>A0ABT1NFT6</accession>
<reference evidence="5 6" key="1">
    <citation type="submission" date="2021-10" db="EMBL/GenBank/DDBJ databases">
        <title>Lutispora strain m25 sp. nov., a thermophilic, non-spore-forming bacterium isolated from a lab-scale methanogenic bioreactor digesting anaerobic sludge.</title>
        <authorList>
            <person name="El Houari A."/>
            <person name="Mcdonald J."/>
        </authorList>
    </citation>
    <scope>NUCLEOTIDE SEQUENCE [LARGE SCALE GENOMIC DNA]</scope>
    <source>
        <strain evidence="6">m25</strain>
    </source>
</reference>
<dbReference type="SUPFAM" id="SSF46785">
    <property type="entry name" value="Winged helix' DNA-binding domain"/>
    <property type="match status" value="1"/>
</dbReference>
<keyword evidence="3" id="KW-0804">Transcription</keyword>
<protein>
    <submittedName>
        <fullName evidence="5">MarR family transcriptional regulator</fullName>
    </submittedName>
</protein>
<dbReference type="PROSITE" id="PS50995">
    <property type="entry name" value="HTH_MARR_2"/>
    <property type="match status" value="1"/>
</dbReference>
<feature type="domain" description="HTH marR-type" evidence="4">
    <location>
        <begin position="6"/>
        <end position="137"/>
    </location>
</feature>
<evidence type="ECO:0000259" key="4">
    <source>
        <dbReference type="PROSITE" id="PS50995"/>
    </source>
</evidence>
<sequence>MNYNLSKEIIAKITSIYRAITYINKVRLQNEKYQGNQLPFITRIHDNPGISQEELSVLLKIDRTTISKAIKKLEDQGAVIRKKPRDDKRVWQLYVSDELLNDYQDIIDYLRYLYSITNCLTKEEMEVLYMLLNKVEKEASIMWSRFSD</sequence>
<dbReference type="InterPro" id="IPR000835">
    <property type="entry name" value="HTH_MarR-typ"/>
</dbReference>
<comment type="caution">
    <text evidence="5">The sequence shown here is derived from an EMBL/GenBank/DDBJ whole genome shotgun (WGS) entry which is preliminary data.</text>
</comment>
<evidence type="ECO:0000256" key="3">
    <source>
        <dbReference type="ARBA" id="ARBA00023163"/>
    </source>
</evidence>
<evidence type="ECO:0000313" key="5">
    <source>
        <dbReference type="EMBL" id="MCQ1529023.1"/>
    </source>
</evidence>
<dbReference type="PANTHER" id="PTHR42756">
    <property type="entry name" value="TRANSCRIPTIONAL REGULATOR, MARR"/>
    <property type="match status" value="1"/>
</dbReference>
<dbReference type="InterPro" id="IPR036388">
    <property type="entry name" value="WH-like_DNA-bd_sf"/>
</dbReference>
<dbReference type="EMBL" id="JAJEKE010000003">
    <property type="protein sequence ID" value="MCQ1529023.1"/>
    <property type="molecule type" value="Genomic_DNA"/>
</dbReference>
<dbReference type="SMART" id="SM00347">
    <property type="entry name" value="HTH_MARR"/>
    <property type="match status" value="1"/>
</dbReference>
<proteinExistence type="predicted"/>
<keyword evidence="6" id="KW-1185">Reference proteome</keyword>
<dbReference type="Pfam" id="PF01047">
    <property type="entry name" value="MarR"/>
    <property type="match status" value="1"/>
</dbReference>
<name>A0ABT1NFT6_9FIRM</name>
<dbReference type="PRINTS" id="PR00598">
    <property type="entry name" value="HTHMARR"/>
</dbReference>
<dbReference type="PANTHER" id="PTHR42756:SF2">
    <property type="entry name" value="MARR FAMILY REGULATORY PROTEIN"/>
    <property type="match status" value="1"/>
</dbReference>